<dbReference type="Gene3D" id="2.40.70.10">
    <property type="entry name" value="Acid Proteases"/>
    <property type="match status" value="1"/>
</dbReference>
<dbReference type="RefSeq" id="WP_205381019.1">
    <property type="nucleotide sequence ID" value="NZ_JAFFZS010000001.1"/>
</dbReference>
<protein>
    <submittedName>
        <fullName evidence="1">Clan AA aspartic protease</fullName>
    </submittedName>
</protein>
<accession>A0ABS2VI80</accession>
<proteinExistence type="predicted"/>
<keyword evidence="1" id="KW-0378">Hydrolase</keyword>
<dbReference type="CDD" id="cd05483">
    <property type="entry name" value="retropepsin_like_bacteria"/>
    <property type="match status" value="1"/>
</dbReference>
<dbReference type="Pfam" id="PF13650">
    <property type="entry name" value="Asp_protease_2"/>
    <property type="match status" value="1"/>
</dbReference>
<dbReference type="GO" id="GO:0006508">
    <property type="term" value="P:proteolysis"/>
    <property type="evidence" value="ECO:0007669"/>
    <property type="project" value="UniProtKB-KW"/>
</dbReference>
<dbReference type="InterPro" id="IPR034122">
    <property type="entry name" value="Retropepsin-like_bacterial"/>
</dbReference>
<keyword evidence="2" id="KW-1185">Reference proteome</keyword>
<evidence type="ECO:0000313" key="2">
    <source>
        <dbReference type="Proteomes" id="UP000788262"/>
    </source>
</evidence>
<evidence type="ECO:0000313" key="1">
    <source>
        <dbReference type="EMBL" id="MBN0042795.1"/>
    </source>
</evidence>
<dbReference type="Proteomes" id="UP000788262">
    <property type="component" value="Unassembled WGS sequence"/>
</dbReference>
<name>A0ABS2VI80_STRAS</name>
<dbReference type="InterPro" id="IPR021109">
    <property type="entry name" value="Peptidase_aspartic_dom_sf"/>
</dbReference>
<dbReference type="PROSITE" id="PS51257">
    <property type="entry name" value="PROKAR_LIPOPROTEIN"/>
    <property type="match status" value="1"/>
</dbReference>
<dbReference type="SUPFAM" id="SSF50630">
    <property type="entry name" value="Acid proteases"/>
    <property type="match status" value="1"/>
</dbReference>
<keyword evidence="1" id="KW-0645">Protease</keyword>
<comment type="caution">
    <text evidence="1">The sequence shown here is derived from an EMBL/GenBank/DDBJ whole genome shotgun (WGS) entry which is preliminary data.</text>
</comment>
<dbReference type="InterPro" id="IPR001969">
    <property type="entry name" value="Aspartic_peptidase_AS"/>
</dbReference>
<reference evidence="1 2" key="1">
    <citation type="submission" date="2021-02" db="EMBL/GenBank/DDBJ databases">
        <title>Whole genome sequencing of Streptomyces actuosus VRA1.</title>
        <authorList>
            <person name="Sen G."/>
            <person name="Sen A."/>
        </authorList>
    </citation>
    <scope>NUCLEOTIDE SEQUENCE [LARGE SCALE GENOMIC DNA]</scope>
    <source>
        <strain evidence="1 2">VRA1</strain>
    </source>
</reference>
<dbReference type="EMBL" id="JAFFZS010000001">
    <property type="protein sequence ID" value="MBN0042795.1"/>
    <property type="molecule type" value="Genomic_DNA"/>
</dbReference>
<gene>
    <name evidence="1" type="ORF">JS756_01435</name>
</gene>
<dbReference type="GO" id="GO:0008233">
    <property type="term" value="F:peptidase activity"/>
    <property type="evidence" value="ECO:0007669"/>
    <property type="project" value="UniProtKB-KW"/>
</dbReference>
<dbReference type="PROSITE" id="PS00141">
    <property type="entry name" value="ASP_PROTEASE"/>
    <property type="match status" value="1"/>
</dbReference>
<organism evidence="1 2">
    <name type="scientific">Streptomyces actuosus</name>
    <dbReference type="NCBI Taxonomy" id="1885"/>
    <lineage>
        <taxon>Bacteria</taxon>
        <taxon>Bacillati</taxon>
        <taxon>Actinomycetota</taxon>
        <taxon>Actinomycetes</taxon>
        <taxon>Kitasatosporales</taxon>
        <taxon>Streptomycetaceae</taxon>
        <taxon>Streptomyces</taxon>
    </lineage>
</organism>
<sequence length="187" mass="19508">MARSARTARAFGTRSAGRAARLMAPWLATLLLAGCFVDTGGASGGSASPSSTTQGRQVRLTVVESDGQVLAFVPVTIDGQGPFRFVLDTGAASSVVTTDVARSLDLPRTGERRLVTGVVGTERVPVVTIDDWKIDKVALDPADAAVVTLQNSGSDPNIQGLLGSDVLSRFGQISLDYDHELLRLPSG</sequence>